<keyword evidence="2" id="KW-1185">Reference proteome</keyword>
<dbReference type="InterPro" id="IPR021833">
    <property type="entry name" value="DUF3425"/>
</dbReference>
<dbReference type="PANTHER" id="PTHR38116">
    <property type="entry name" value="CHROMOSOME 7, WHOLE GENOME SHOTGUN SEQUENCE"/>
    <property type="match status" value="1"/>
</dbReference>
<dbReference type="Proteomes" id="UP001446871">
    <property type="component" value="Unassembled WGS sequence"/>
</dbReference>
<dbReference type="EMBL" id="JAQQWM010000002">
    <property type="protein sequence ID" value="KAK8077927.1"/>
    <property type="molecule type" value="Genomic_DNA"/>
</dbReference>
<evidence type="ECO:0000313" key="1">
    <source>
        <dbReference type="EMBL" id="KAK8077927.1"/>
    </source>
</evidence>
<reference evidence="1 2" key="1">
    <citation type="submission" date="2023-01" db="EMBL/GenBank/DDBJ databases">
        <title>Analysis of 21 Apiospora genomes using comparative genomics revels a genus with tremendous synthesis potential of carbohydrate active enzymes and secondary metabolites.</title>
        <authorList>
            <person name="Sorensen T."/>
        </authorList>
    </citation>
    <scope>NUCLEOTIDE SEQUENCE [LARGE SCALE GENOMIC DNA]</scope>
    <source>
        <strain evidence="1 2">CBS 83171</strain>
    </source>
</reference>
<accession>A0ABR1W363</accession>
<name>A0ABR1W363_9PEZI</name>
<comment type="caution">
    <text evidence="1">The sequence shown here is derived from an EMBL/GenBank/DDBJ whole genome shotgun (WGS) entry which is preliminary data.</text>
</comment>
<evidence type="ECO:0008006" key="3">
    <source>
        <dbReference type="Google" id="ProtNLM"/>
    </source>
</evidence>
<dbReference type="Pfam" id="PF11905">
    <property type="entry name" value="DUF3425"/>
    <property type="match status" value="1"/>
</dbReference>
<organism evidence="1 2">
    <name type="scientific">Apiospora saccharicola</name>
    <dbReference type="NCBI Taxonomy" id="335842"/>
    <lineage>
        <taxon>Eukaryota</taxon>
        <taxon>Fungi</taxon>
        <taxon>Dikarya</taxon>
        <taxon>Ascomycota</taxon>
        <taxon>Pezizomycotina</taxon>
        <taxon>Sordariomycetes</taxon>
        <taxon>Xylariomycetidae</taxon>
        <taxon>Amphisphaeriales</taxon>
        <taxon>Apiosporaceae</taxon>
        <taxon>Apiospora</taxon>
    </lineage>
</organism>
<gene>
    <name evidence="1" type="ORF">PG996_004097</name>
</gene>
<evidence type="ECO:0000313" key="2">
    <source>
        <dbReference type="Proteomes" id="UP001446871"/>
    </source>
</evidence>
<proteinExistence type="predicted"/>
<sequence>MAPGTVSTTRSRGSSRIAVPVLQEARTGEDWRGTTNAKERRKLQNRLNVRAHRKRKAAEDTLNAAKPANVAFQQQLSQLVGNAEVSCLAPDGTPYGTRAMAFARAFAASAIQLSPDHRIPMIQFNVLRAIVTNMTILSQRATGCDHLYVALPTFPTPGELPESLVPTARQLTMAHEACIDVIPCARLRDNCLEAAARGELDIDELENDCTGGMCDGLVRTDEPGVIVWRDPWRTDGWEVSAGFFQKYKGLLRGCWDILESTNRWRSLRGDEPLVIEL</sequence>
<protein>
    <recommendedName>
        <fullName evidence="3">BZIP domain-containing protein</fullName>
    </recommendedName>
</protein>
<dbReference type="PANTHER" id="PTHR38116:SF1">
    <property type="entry name" value="BZIP DOMAIN-CONTAINING PROTEIN"/>
    <property type="match status" value="1"/>
</dbReference>